<evidence type="ECO:0000313" key="11">
    <source>
        <dbReference type="RefSeq" id="XP_031373259.1"/>
    </source>
</evidence>
<keyword evidence="4" id="KW-0804">Transcription</keyword>
<dbReference type="InterPro" id="IPR004176">
    <property type="entry name" value="Clp_R_N"/>
</dbReference>
<evidence type="ECO:0000256" key="5">
    <source>
        <dbReference type="PROSITE-ProRule" id="PRU01251"/>
    </source>
</evidence>
<evidence type="ECO:0000313" key="8">
    <source>
        <dbReference type="EMBL" id="OWM87417.1"/>
    </source>
</evidence>
<sequence length="1078" mass="119517">MPTPVSIARQCLTAEAAHALDEAVAVARRRGHAQTTSLHAVSALLSLPSSVLREACARARGSGPPYPSRLQFKALELCLSVSLDRVPSGQLTDDPPVSNALMAAIKRSQANQRRQPENFHLYHQLSSQSSINNTIKVELQQLIISILDDPGVSRVFGEAGFRSSEIKLAILRPLPHLLRYTGRPRGPPLFLCSLDPDPDPGQGRVRFPFSVLPGFLHGSGDANCRRIGEVLLGRSGGRCNPLLVGACAPGALKEFVETLGKKSRAKPEAIVPPELSRFTVMDIESSISEGSVDERLDEAVCMVTSQPHGEALVVSFGDLKSFLGCESGNSMSDLVISNIVARLTRLLESHRGKVRLIGSAASNETYSKFVGKFPVVEKEWDLQVLPITTVRPSMAESCPRSSLMESFVPFAGFFSSCGEYNGQVLSSSPYQCPSQCNLCTEKKSERETIQISKSGLAASVADQYQYSLPSWLRMTELGSSVKAKDDRVAMSTTVTGLQNEWGDKFQHAHRGPQFPVSNNHRMDSQVKTIMGFLPSEERSERINDQSINGARCKSINSSLSADTPKISRPQLSVSLPQVAPATDSSRKESFLTKLWEKSSKPEDMDSGLMRCGSNSSVDDGCRASPSSVTSRNTNMGQRIHSEPEIQRLEKLPTQTHSSVPDISEQFFSDDFKAIFKDIREKVGRQQEAISRISQMVASFRARNFGTRHQMSTRGDFWLTFLGPDRMGKWKVAVSLCEILYGNREHLIHIDLSSLPDDLNHRGKTPVDIIAGELSKKPVCVVFLENVDRADEQVQSSLLQAILTGKFSDSRGREIGVHRAIFVATLSFLKSNQILHSHELDGTASRFSEERVLEAKGWPMKILVKHANDNVINASSPIHVNKRKLMGLDEDEASSETLEMVNKRIYRISSKDLDLNLPAENDEPQDSDECSMECDVCDNSKAWLLDFIDRTDATVVFKPYDFDSLAERILKEIRECFRQTVGLECLIEIEPKVMEQLLSAIYTSDGDDKQLKDWMANVLSREFAQLQRRYELTDRTTVSLLACCEDVSMEEQVSGSCLPCKIFVNLCSDRDVHVHRSLE</sequence>
<dbReference type="Pfam" id="PF07724">
    <property type="entry name" value="AAA_2"/>
    <property type="match status" value="1"/>
</dbReference>
<evidence type="ECO:0000256" key="6">
    <source>
        <dbReference type="SAM" id="MobiDB-lite"/>
    </source>
</evidence>
<dbReference type="EMBL" id="MTKT01000813">
    <property type="protein sequence ID" value="OWM87417.1"/>
    <property type="molecule type" value="Genomic_DNA"/>
</dbReference>
<protein>
    <submittedName>
        <fullName evidence="11">Protein SMAX1-LIKE 7-like</fullName>
    </submittedName>
</protein>
<evidence type="ECO:0000313" key="9">
    <source>
        <dbReference type="Proteomes" id="UP000197138"/>
    </source>
</evidence>
<dbReference type="Pfam" id="PF23569">
    <property type="entry name" value="NBD_SMAX1"/>
    <property type="match status" value="1"/>
</dbReference>
<organism evidence="8 9">
    <name type="scientific">Punica granatum</name>
    <name type="common">Pomegranate</name>
    <dbReference type="NCBI Taxonomy" id="22663"/>
    <lineage>
        <taxon>Eukaryota</taxon>
        <taxon>Viridiplantae</taxon>
        <taxon>Streptophyta</taxon>
        <taxon>Embryophyta</taxon>
        <taxon>Tracheophyta</taxon>
        <taxon>Spermatophyta</taxon>
        <taxon>Magnoliopsida</taxon>
        <taxon>eudicotyledons</taxon>
        <taxon>Gunneridae</taxon>
        <taxon>Pentapetalae</taxon>
        <taxon>rosids</taxon>
        <taxon>malvids</taxon>
        <taxon>Myrtales</taxon>
        <taxon>Lythraceae</taxon>
        <taxon>Punica</taxon>
    </lineage>
</organism>
<reference evidence="10" key="3">
    <citation type="journal article" date="2020" name="Plant Biotechnol. J.">
        <title>The pomegranate (Punica granatum L.) draft genome dissects genetic divergence between soft- and hard-seeded cultivars.</title>
        <authorList>
            <person name="Luo X."/>
            <person name="Li H."/>
            <person name="Wu Z."/>
            <person name="Yao W."/>
            <person name="Zhao P."/>
            <person name="Cao D."/>
            <person name="Yu H."/>
            <person name="Li K."/>
            <person name="Poudel K."/>
            <person name="Zhao D."/>
            <person name="Zhang F."/>
            <person name="Xia X."/>
            <person name="Chen L."/>
            <person name="Wang Q."/>
            <person name="Jing D."/>
            <person name="Cao S."/>
        </authorList>
    </citation>
    <scope>NUCLEOTIDE SEQUENCE [LARGE SCALE GENOMIC DNA]</scope>
</reference>
<feature type="domain" description="Clp R" evidence="7">
    <location>
        <begin position="8"/>
        <end position="176"/>
    </location>
</feature>
<dbReference type="AlphaFoldDB" id="A0A218XR14"/>
<reference evidence="11" key="4">
    <citation type="submission" date="2025-04" db="UniProtKB">
        <authorList>
            <consortium name="RefSeq"/>
        </authorList>
    </citation>
    <scope>IDENTIFICATION</scope>
    <source>
        <tissue evidence="11">Leaf</tissue>
    </source>
</reference>
<reference evidence="9" key="1">
    <citation type="journal article" date="2017" name="Plant J.">
        <title>The pomegranate (Punica granatum L.) genome and the genomics of punicalagin biosynthesis.</title>
        <authorList>
            <person name="Qin G."/>
            <person name="Xu C."/>
            <person name="Ming R."/>
            <person name="Tang H."/>
            <person name="Guyot R."/>
            <person name="Kramer E.M."/>
            <person name="Hu Y."/>
            <person name="Yi X."/>
            <person name="Qi Y."/>
            <person name="Xu X."/>
            <person name="Gao Z."/>
            <person name="Pan H."/>
            <person name="Jian J."/>
            <person name="Tian Y."/>
            <person name="Yue Z."/>
            <person name="Xu Y."/>
        </authorList>
    </citation>
    <scope>NUCLEOTIDE SEQUENCE [LARGE SCALE GENOMIC DNA]</scope>
    <source>
        <strain evidence="9">cv. Dabenzi</strain>
    </source>
</reference>
<evidence type="ECO:0000256" key="4">
    <source>
        <dbReference type="ARBA" id="ARBA00023163"/>
    </source>
</evidence>
<accession>A0A218XR14</accession>
<dbReference type="InterPro" id="IPR058680">
    <property type="entry name" value="NBD_SMAX1-like"/>
</dbReference>
<dbReference type="SUPFAM" id="SSF81923">
    <property type="entry name" value="Double Clp-N motif"/>
    <property type="match status" value="1"/>
</dbReference>
<dbReference type="GO" id="GO:0016887">
    <property type="term" value="F:ATP hydrolysis activity"/>
    <property type="evidence" value="ECO:0007669"/>
    <property type="project" value="InterPro"/>
</dbReference>
<dbReference type="GO" id="GO:0005524">
    <property type="term" value="F:ATP binding"/>
    <property type="evidence" value="ECO:0007669"/>
    <property type="project" value="InterPro"/>
</dbReference>
<proteinExistence type="inferred from homology"/>
<dbReference type="InterPro" id="IPR036628">
    <property type="entry name" value="Clp_N_dom_sf"/>
</dbReference>
<keyword evidence="2 5" id="KW-0677">Repeat</keyword>
<dbReference type="PANTHER" id="PTHR43572:SF49">
    <property type="entry name" value="PROTEIN SMAX1-LIKE 8"/>
    <property type="match status" value="1"/>
</dbReference>
<reference evidence="8" key="2">
    <citation type="submission" date="2017-06" db="EMBL/GenBank/DDBJ databases">
        <title>The pomegranate genome and the genomics of punicalagin biosynthesis.</title>
        <authorList>
            <person name="Xu C."/>
        </authorList>
    </citation>
    <scope>NUCLEOTIDE SEQUENCE [LARGE SCALE GENOMIC DNA]</scope>
    <source>
        <tissue evidence="8">Fresh leaf</tissue>
    </source>
</reference>
<evidence type="ECO:0000259" key="7">
    <source>
        <dbReference type="PROSITE" id="PS51903"/>
    </source>
</evidence>
<keyword evidence="3" id="KW-0805">Transcription regulation</keyword>
<evidence type="ECO:0000256" key="2">
    <source>
        <dbReference type="ARBA" id="ARBA00022737"/>
    </source>
</evidence>
<dbReference type="InterPro" id="IPR027417">
    <property type="entry name" value="P-loop_NTPase"/>
</dbReference>
<comment type="similarity">
    <text evidence="1">Belongs to the ClpA/ClpB family.</text>
</comment>
<dbReference type="Gene3D" id="3.40.50.300">
    <property type="entry name" value="P-loop containing nucleotide triphosphate hydrolases"/>
    <property type="match status" value="1"/>
</dbReference>
<keyword evidence="10" id="KW-1185">Reference proteome</keyword>
<dbReference type="PROSITE" id="PS51903">
    <property type="entry name" value="CLP_R"/>
    <property type="match status" value="1"/>
</dbReference>
<feature type="compositionally biased region" description="Polar residues" evidence="6">
    <location>
        <begin position="624"/>
        <end position="635"/>
    </location>
</feature>
<dbReference type="OrthoDB" id="1723324at2759"/>
<dbReference type="SUPFAM" id="SSF52540">
    <property type="entry name" value="P-loop containing nucleoside triphosphate hydrolases"/>
    <property type="match status" value="1"/>
</dbReference>
<dbReference type="Proteomes" id="UP000515151">
    <property type="component" value="Chromosome 8"/>
</dbReference>
<dbReference type="InterPro" id="IPR051650">
    <property type="entry name" value="SL_signaling_regulator"/>
</dbReference>
<dbReference type="Gene3D" id="1.10.1780.10">
    <property type="entry name" value="Clp, N-terminal domain"/>
    <property type="match status" value="1"/>
</dbReference>
<feature type="region of interest" description="Disordered" evidence="6">
    <location>
        <begin position="601"/>
        <end position="635"/>
    </location>
</feature>
<gene>
    <name evidence="11" type="primary">LOC116188199</name>
    <name evidence="8" type="ORF">CDL15_Pgr022528</name>
</gene>
<dbReference type="PANTHER" id="PTHR43572">
    <property type="entry name" value="CHAPERONE PROTEIN CLPD, CHLOROPLASTIC"/>
    <property type="match status" value="1"/>
</dbReference>
<name>A0A218XR14_PUNGR</name>
<dbReference type="GeneID" id="116188199"/>
<dbReference type="Pfam" id="PF26587">
    <property type="entry name" value="AAA_lid_SMAX1"/>
    <property type="match status" value="1"/>
</dbReference>
<dbReference type="RefSeq" id="XP_031373259.1">
    <property type="nucleotide sequence ID" value="XM_031517399.1"/>
</dbReference>
<dbReference type="InterPro" id="IPR003959">
    <property type="entry name" value="ATPase_AAA_core"/>
</dbReference>
<dbReference type="Proteomes" id="UP000197138">
    <property type="component" value="Unassembled WGS sequence"/>
</dbReference>
<dbReference type="Pfam" id="PF02861">
    <property type="entry name" value="Clp_N"/>
    <property type="match status" value="1"/>
</dbReference>
<evidence type="ECO:0000313" key="10">
    <source>
        <dbReference type="Proteomes" id="UP000515151"/>
    </source>
</evidence>
<evidence type="ECO:0000256" key="3">
    <source>
        <dbReference type="ARBA" id="ARBA00023015"/>
    </source>
</evidence>
<evidence type="ECO:0000256" key="1">
    <source>
        <dbReference type="ARBA" id="ARBA00008675"/>
    </source>
</evidence>
<dbReference type="InterPro" id="IPR058954">
    <property type="entry name" value="AAA_lid_SMAX1"/>
</dbReference>